<organism evidence="3 4">
    <name type="scientific">Actinoalloteichus caeruleus DSM 43889</name>
    <dbReference type="NCBI Taxonomy" id="1120930"/>
    <lineage>
        <taxon>Bacteria</taxon>
        <taxon>Bacillati</taxon>
        <taxon>Actinomycetota</taxon>
        <taxon>Actinomycetes</taxon>
        <taxon>Pseudonocardiales</taxon>
        <taxon>Pseudonocardiaceae</taxon>
        <taxon>Actinoalloteichus</taxon>
        <taxon>Actinoalloteichus cyanogriseus</taxon>
    </lineage>
</organism>
<keyword evidence="4" id="KW-1185">Reference proteome</keyword>
<evidence type="ECO:0000313" key="3">
    <source>
        <dbReference type="EMBL" id="MCP2331838.1"/>
    </source>
</evidence>
<keyword evidence="2" id="KW-0472">Membrane</keyword>
<keyword evidence="2" id="KW-1133">Transmembrane helix</keyword>
<feature type="region of interest" description="Disordered" evidence="1">
    <location>
        <begin position="186"/>
        <end position="229"/>
    </location>
</feature>
<gene>
    <name evidence="3" type="ORF">G443_002108</name>
</gene>
<reference evidence="3 4" key="2">
    <citation type="submission" date="2022-06" db="EMBL/GenBank/DDBJ databases">
        <title>Genomic Encyclopedia of Type Strains, Phase I: the one thousand microbial genomes (KMG-I) project.</title>
        <authorList>
            <person name="Kyrpides N."/>
        </authorList>
    </citation>
    <scope>NUCLEOTIDE SEQUENCE [LARGE SCALE GENOMIC DNA]</scope>
    <source>
        <strain evidence="3 4">DSM 43889</strain>
    </source>
</reference>
<dbReference type="EMBL" id="AUBJ02000001">
    <property type="protein sequence ID" value="MCP2331838.1"/>
    <property type="molecule type" value="Genomic_DNA"/>
</dbReference>
<feature type="transmembrane region" description="Helical" evidence="2">
    <location>
        <begin position="276"/>
        <end position="293"/>
    </location>
</feature>
<feature type="transmembrane region" description="Helical" evidence="2">
    <location>
        <begin position="132"/>
        <end position="150"/>
    </location>
</feature>
<feature type="transmembrane region" description="Helical" evidence="2">
    <location>
        <begin position="76"/>
        <end position="94"/>
    </location>
</feature>
<keyword evidence="2" id="KW-0812">Transmembrane</keyword>
<evidence type="ECO:0000313" key="4">
    <source>
        <dbReference type="Proteomes" id="UP000791080"/>
    </source>
</evidence>
<feature type="transmembrane region" description="Helical" evidence="2">
    <location>
        <begin position="162"/>
        <end position="180"/>
    </location>
</feature>
<evidence type="ECO:0000256" key="2">
    <source>
        <dbReference type="SAM" id="Phobius"/>
    </source>
</evidence>
<feature type="transmembrane region" description="Helical" evidence="2">
    <location>
        <begin position="12"/>
        <end position="38"/>
    </location>
</feature>
<proteinExistence type="predicted"/>
<name>A0ABT1JH73_ACTCY</name>
<evidence type="ECO:0000256" key="1">
    <source>
        <dbReference type="SAM" id="MobiDB-lite"/>
    </source>
</evidence>
<protein>
    <submittedName>
        <fullName evidence="3">Uncharacterized protein</fullName>
    </submittedName>
</protein>
<dbReference type="Proteomes" id="UP000791080">
    <property type="component" value="Unassembled WGS sequence"/>
</dbReference>
<feature type="transmembrane region" description="Helical" evidence="2">
    <location>
        <begin position="236"/>
        <end position="256"/>
    </location>
</feature>
<reference evidence="3 4" key="1">
    <citation type="submission" date="2013-07" db="EMBL/GenBank/DDBJ databases">
        <authorList>
            <consortium name="DOE Joint Genome Institute"/>
            <person name="Reeve W."/>
            <person name="Huntemann M."/>
            <person name="Han J."/>
            <person name="Chen A."/>
            <person name="Kyrpides N."/>
            <person name="Mavromatis K."/>
            <person name="Markowitz V."/>
            <person name="Palaniappan K."/>
            <person name="Ivanova N."/>
            <person name="Schaumberg A."/>
            <person name="Pati A."/>
            <person name="Liolios K."/>
            <person name="Nordberg H.P."/>
            <person name="Cantor M.N."/>
            <person name="Hua S.X."/>
            <person name="Woyke T."/>
        </authorList>
    </citation>
    <scope>NUCLEOTIDE SEQUENCE [LARGE SCALE GENOMIC DNA]</scope>
    <source>
        <strain evidence="3 4">DSM 43889</strain>
    </source>
</reference>
<dbReference type="RefSeq" id="WP_308208847.1">
    <property type="nucleotide sequence ID" value="NZ_AUBJ02000001.1"/>
</dbReference>
<comment type="caution">
    <text evidence="3">The sequence shown here is derived from an EMBL/GenBank/DDBJ whole genome shotgun (WGS) entry which is preliminary data.</text>
</comment>
<sequence length="303" mass="32478">MTDLWQALRENPLVAAIAAAEILFWLLILAGLAVRYVLRRRRLSWLMLSSVPLVDVVILVLTVVDLRGGGDPGAVHGLAAVYLGVSVAFGPSMVRWADQRFAHRFAGGPPPVRPPRRGPLRVRHEWREWRKLVLAWGISCLVLLLLIALSPPGGDVGALWGWAIRFTVVLVIWLVAGPLYSTLFQSEPSDEDVPSARPAVGARGAETAPVSRPDAPSPAGPRDAPPSSVGKAAREIARVVGFLLLLPQGAVALFLVARGEPSGWVLVSHLPAPFQAPAAVVVALAGVALLLALRRQEHRVGRP</sequence>
<feature type="transmembrane region" description="Helical" evidence="2">
    <location>
        <begin position="45"/>
        <end position="64"/>
    </location>
</feature>
<accession>A0ABT1JH73</accession>